<evidence type="ECO:0000259" key="1">
    <source>
        <dbReference type="Pfam" id="PF06985"/>
    </source>
</evidence>
<name>A0AA38RVX2_9PEZI</name>
<dbReference type="EMBL" id="JANBVN010000061">
    <property type="protein sequence ID" value="KAJ9151620.1"/>
    <property type="molecule type" value="Genomic_DNA"/>
</dbReference>
<comment type="caution">
    <text evidence="2">The sequence shown here is derived from an EMBL/GenBank/DDBJ whole genome shotgun (WGS) entry which is preliminary data.</text>
</comment>
<dbReference type="Proteomes" id="UP001174691">
    <property type="component" value="Unassembled WGS sequence"/>
</dbReference>
<gene>
    <name evidence="2" type="ORF">NKR19_g4746</name>
</gene>
<dbReference type="InterPro" id="IPR010730">
    <property type="entry name" value="HET"/>
</dbReference>
<dbReference type="Pfam" id="PF06985">
    <property type="entry name" value="HET"/>
    <property type="match status" value="1"/>
</dbReference>
<dbReference type="InterPro" id="IPR052895">
    <property type="entry name" value="HetReg/Transcr_Mod"/>
</dbReference>
<dbReference type="Pfam" id="PF26639">
    <property type="entry name" value="Het-6_barrel"/>
    <property type="match status" value="1"/>
</dbReference>
<dbReference type="PANTHER" id="PTHR24148">
    <property type="entry name" value="ANKYRIN REPEAT DOMAIN-CONTAINING PROTEIN 39 HOMOLOG-RELATED"/>
    <property type="match status" value="1"/>
</dbReference>
<evidence type="ECO:0000313" key="2">
    <source>
        <dbReference type="EMBL" id="KAJ9151620.1"/>
    </source>
</evidence>
<reference evidence="2" key="1">
    <citation type="submission" date="2022-07" db="EMBL/GenBank/DDBJ databases">
        <title>Fungi with potential for degradation of polypropylene.</title>
        <authorList>
            <person name="Gostincar C."/>
        </authorList>
    </citation>
    <scope>NUCLEOTIDE SEQUENCE</scope>
    <source>
        <strain evidence="2">EXF-13287</strain>
    </source>
</reference>
<feature type="domain" description="Heterokaryon incompatibility" evidence="1">
    <location>
        <begin position="109"/>
        <end position="260"/>
    </location>
</feature>
<organism evidence="2 3">
    <name type="scientific">Coniochaeta hoffmannii</name>
    <dbReference type="NCBI Taxonomy" id="91930"/>
    <lineage>
        <taxon>Eukaryota</taxon>
        <taxon>Fungi</taxon>
        <taxon>Dikarya</taxon>
        <taxon>Ascomycota</taxon>
        <taxon>Pezizomycotina</taxon>
        <taxon>Sordariomycetes</taxon>
        <taxon>Sordariomycetidae</taxon>
        <taxon>Coniochaetales</taxon>
        <taxon>Coniochaetaceae</taxon>
        <taxon>Coniochaeta</taxon>
    </lineage>
</organism>
<evidence type="ECO:0000313" key="3">
    <source>
        <dbReference type="Proteomes" id="UP001174691"/>
    </source>
</evidence>
<dbReference type="PANTHER" id="PTHR24148:SF64">
    <property type="entry name" value="HETEROKARYON INCOMPATIBILITY DOMAIN-CONTAINING PROTEIN"/>
    <property type="match status" value="1"/>
</dbReference>
<proteinExistence type="predicted"/>
<dbReference type="AlphaFoldDB" id="A0AA38RVX2"/>
<sequence>MVFYRTTTNMSRRFITTLSSAFSDTSEFAQEAIREEEALLGPVKDRQPDRVDNQQTGDAFRYVPLYGPQTGAGQGTTPVRLLHLLPGTRQDDIDCKLETVTVEDVVDRYEALSYVWGDVSARTPIQINGNTLQIGKNLRSALLNLRLVAEWRTLWIDAVCIDQGNIHERERQVAVMGNTYRSAAATIVWLGDSQPEFTVVAYHTVRTLAGLSGEAASQSKDGTSLQAGKDIVFQWLKDDTSVPIDLLGRDWWRRAWTAQEIILAKKGVLVCGRYQIDWGLFCDAVAHGLALEVWEPFELGTFVPQHFVFFHAIQTLRSLSVEGNPAGTTLAGNLVDLLVQTRRRDATDARDKLFAVLGLLQADASRLEIQPDYSSSAADVYRSVSANLIEHSGALDVLGACFPWGDDPAALKGLPSWVPDWRPTGISAQPLLYDQTGQRRETHATRNSTCRPIFADGGSTLVVEGHHLSGISAVSSILPEFDDSAINMRDDDYDIDENMGMRKTAAQMGRLVGSFVSGAADYFGAVVPHLAIYVEWERFARDLRPTNRDNPKAAGDDAMAIYWQTLCAGSLAPGGYDETEALFWEWHKTLGPIRSLMKWKVDEASATFKTLGMLGYLKSTWKGYGAFFSLLRQCTERRMGGTAEGYLCLLPKAAQVGDELMLVKGSRIPLVLRQRDDGCISFIGEAYVHGSMDGDAFDETLCREIRIR</sequence>
<keyword evidence="3" id="KW-1185">Reference proteome</keyword>
<accession>A0AA38RVX2</accession>
<protein>
    <submittedName>
        <fullName evidence="2">Heterokaryon incompatibility protein 6, OR allele</fullName>
    </submittedName>
</protein>